<reference evidence="6 8" key="1">
    <citation type="submission" date="2015-12" db="EMBL/GenBank/DDBJ databases">
        <title>Intraspecies pangenome expansion in the marine bacterium Alteromonas.</title>
        <authorList>
            <person name="Lopez-Perez M."/>
            <person name="Rodriguez-Valera F."/>
        </authorList>
    </citation>
    <scope>NUCLEOTIDE SEQUENCE [LARGE SCALE GENOMIC DNA]</scope>
    <source>
        <strain evidence="6 8">LMG 21861</strain>
    </source>
</reference>
<dbReference type="InterPro" id="IPR031338">
    <property type="entry name" value="KDPG/KHG_AS_2"/>
</dbReference>
<evidence type="ECO:0000313" key="9">
    <source>
        <dbReference type="Proteomes" id="UP001170717"/>
    </source>
</evidence>
<evidence type="ECO:0000256" key="4">
    <source>
        <dbReference type="ARBA" id="ARBA00023239"/>
    </source>
</evidence>
<evidence type="ECO:0000313" key="8">
    <source>
        <dbReference type="Proteomes" id="UP000056750"/>
    </source>
</evidence>
<evidence type="ECO:0000313" key="7">
    <source>
        <dbReference type="EMBL" id="MDO6578534.1"/>
    </source>
</evidence>
<dbReference type="RefSeq" id="WP_013782684.1">
    <property type="nucleotide sequence ID" value="NZ_CANLMS010000011.1"/>
</dbReference>
<gene>
    <name evidence="7" type="primary">eda</name>
    <name evidence="6" type="ORF">AVL57_17705</name>
    <name evidence="7" type="ORF">Q4527_14115</name>
</gene>
<dbReference type="PANTHER" id="PTHR30246:SF1">
    <property type="entry name" value="2-DEHYDRO-3-DEOXY-6-PHOSPHOGALACTONATE ALDOLASE-RELATED"/>
    <property type="match status" value="1"/>
</dbReference>
<dbReference type="EC" id="4.1.2.14" evidence="7"/>
<accession>A0AAW7Z4Z0</accession>
<dbReference type="GO" id="GO:0008675">
    <property type="term" value="F:2-dehydro-3-deoxy-phosphogluconate aldolase activity"/>
    <property type="evidence" value="ECO:0007669"/>
    <property type="project" value="UniProtKB-EC"/>
</dbReference>
<dbReference type="Proteomes" id="UP000056750">
    <property type="component" value="Chromosome"/>
</dbReference>
<dbReference type="EC" id="4.1.3.16" evidence="7"/>
<organism evidence="7 9">
    <name type="scientific">Alteromonas stellipolaris</name>
    <dbReference type="NCBI Taxonomy" id="233316"/>
    <lineage>
        <taxon>Bacteria</taxon>
        <taxon>Pseudomonadati</taxon>
        <taxon>Pseudomonadota</taxon>
        <taxon>Gammaproteobacteria</taxon>
        <taxon>Alteromonadales</taxon>
        <taxon>Alteromonadaceae</taxon>
        <taxon>Alteromonas/Salinimonas group</taxon>
        <taxon>Alteromonas</taxon>
    </lineage>
</organism>
<keyword evidence="8" id="KW-1185">Reference proteome</keyword>
<dbReference type="InterPro" id="IPR000887">
    <property type="entry name" value="Aldlse_KDPG_KHG"/>
</dbReference>
<dbReference type="EMBL" id="CP013926">
    <property type="protein sequence ID" value="AMJ75636.1"/>
    <property type="molecule type" value="Genomic_DNA"/>
</dbReference>
<name>A0AAW7Z4Z0_9ALTE</name>
<dbReference type="InterPro" id="IPR013785">
    <property type="entry name" value="Aldolase_TIM"/>
</dbReference>
<evidence type="ECO:0000256" key="3">
    <source>
        <dbReference type="ARBA" id="ARBA00011233"/>
    </source>
</evidence>
<sequence length="204" mass="21635">MNSISSIMGEQKLLPIIQVNNADDGVDIAKAMYEANLRTVEVVLRSEKSAEAITAIKAALPEMIVSAGTIIDEASLKIAKDAGADFIVTPAVTERLLTALTACGLPVLPGVSTVADIVLAREHGFREMKLFPASLSGGAAFLKAVGGLFKDTRFCPTGGVSESNYQDYLSMSNIFAVGGTWVAKPEWVEAKNWQAITDACLDVK</sequence>
<evidence type="ECO:0000256" key="1">
    <source>
        <dbReference type="ARBA" id="ARBA00004761"/>
    </source>
</evidence>
<dbReference type="KEGG" id="asq:AVL57_17705"/>
<dbReference type="EMBL" id="JAUOQI010000010">
    <property type="protein sequence ID" value="MDO6578534.1"/>
    <property type="molecule type" value="Genomic_DNA"/>
</dbReference>
<keyword evidence="5" id="KW-0119">Carbohydrate metabolism</keyword>
<dbReference type="NCBIfam" id="TIGR01182">
    <property type="entry name" value="eda"/>
    <property type="match status" value="1"/>
</dbReference>
<dbReference type="AlphaFoldDB" id="A0AAW7Z4Z0"/>
<evidence type="ECO:0000256" key="2">
    <source>
        <dbReference type="ARBA" id="ARBA00006906"/>
    </source>
</evidence>
<dbReference type="Proteomes" id="UP001170717">
    <property type="component" value="Unassembled WGS sequence"/>
</dbReference>
<protein>
    <submittedName>
        <fullName evidence="7">Bifunctional 4-hydroxy-2-oxoglutarate aldolase/2-dehydro-3-deoxy-phosphogluconate aldolase</fullName>
        <ecNumber evidence="7">4.1.2.14</ecNumber>
        <ecNumber evidence="7">4.1.3.16</ecNumber>
    </submittedName>
    <submittedName>
        <fullName evidence="6">Keto-deoxy-phosphogluconate aldolase</fullName>
    </submittedName>
</protein>
<dbReference type="Pfam" id="PF01081">
    <property type="entry name" value="Aldolase"/>
    <property type="match status" value="1"/>
</dbReference>
<comment type="subunit">
    <text evidence="3">Homotrimer.</text>
</comment>
<dbReference type="PROSITE" id="PS00160">
    <property type="entry name" value="ALDOLASE_KDPG_KHG_2"/>
    <property type="match status" value="1"/>
</dbReference>
<dbReference type="Gene3D" id="3.20.20.70">
    <property type="entry name" value="Aldolase class I"/>
    <property type="match status" value="1"/>
</dbReference>
<dbReference type="GO" id="GO:0008700">
    <property type="term" value="F:(R,S)-4-hydroxy-2-oxoglutarate aldolase activity"/>
    <property type="evidence" value="ECO:0007669"/>
    <property type="project" value="UniProtKB-EC"/>
</dbReference>
<comment type="similarity">
    <text evidence="2">Belongs to the KHG/KDPG aldolase family.</text>
</comment>
<proteinExistence type="inferred from homology"/>
<keyword evidence="4 7" id="KW-0456">Lyase</keyword>
<reference evidence="7" key="2">
    <citation type="submission" date="2023-07" db="EMBL/GenBank/DDBJ databases">
        <title>Genome content predicts the carbon catabolic preferences of heterotrophic bacteria.</title>
        <authorList>
            <person name="Gralka M."/>
        </authorList>
    </citation>
    <scope>NUCLEOTIDE SEQUENCE</scope>
    <source>
        <strain evidence="7">F2M12</strain>
    </source>
</reference>
<evidence type="ECO:0000313" key="6">
    <source>
        <dbReference type="EMBL" id="AMJ75636.1"/>
    </source>
</evidence>
<dbReference type="SUPFAM" id="SSF51569">
    <property type="entry name" value="Aldolase"/>
    <property type="match status" value="1"/>
</dbReference>
<evidence type="ECO:0000256" key="5">
    <source>
        <dbReference type="ARBA" id="ARBA00023277"/>
    </source>
</evidence>
<dbReference type="PANTHER" id="PTHR30246">
    <property type="entry name" value="2-KETO-3-DEOXY-6-PHOSPHOGLUCONATE ALDOLASE"/>
    <property type="match status" value="1"/>
</dbReference>
<dbReference type="CDD" id="cd00452">
    <property type="entry name" value="KDPG_aldolase"/>
    <property type="match status" value="1"/>
</dbReference>
<dbReference type="GeneID" id="83259512"/>
<comment type="pathway">
    <text evidence="1">Carbohydrate acid metabolism.</text>
</comment>